<dbReference type="SUPFAM" id="SSF51045">
    <property type="entry name" value="WW domain"/>
    <property type="match status" value="1"/>
</dbReference>
<dbReference type="Proteomes" id="UP000789595">
    <property type="component" value="Unassembled WGS sequence"/>
</dbReference>
<dbReference type="EMBL" id="CAKKNE010000002">
    <property type="protein sequence ID" value="CAH0367206.1"/>
    <property type="molecule type" value="Genomic_DNA"/>
</dbReference>
<dbReference type="AlphaFoldDB" id="A0A8J2SBG2"/>
<dbReference type="PROSITE" id="PS50020">
    <property type="entry name" value="WW_DOMAIN_2"/>
    <property type="match status" value="2"/>
</dbReference>
<feature type="domain" description="WW" evidence="2">
    <location>
        <begin position="7"/>
        <end position="40"/>
    </location>
</feature>
<protein>
    <recommendedName>
        <fullName evidence="2">WW domain-containing protein</fullName>
    </recommendedName>
</protein>
<dbReference type="PROSITE" id="PS01159">
    <property type="entry name" value="WW_DOMAIN_1"/>
    <property type="match status" value="1"/>
</dbReference>
<evidence type="ECO:0000259" key="2">
    <source>
        <dbReference type="PROSITE" id="PS50020"/>
    </source>
</evidence>
<reference evidence="3" key="1">
    <citation type="submission" date="2021-11" db="EMBL/GenBank/DDBJ databases">
        <authorList>
            <consortium name="Genoscope - CEA"/>
            <person name="William W."/>
        </authorList>
    </citation>
    <scope>NUCLEOTIDE SEQUENCE</scope>
</reference>
<feature type="compositionally biased region" description="Pro residues" evidence="1">
    <location>
        <begin position="40"/>
        <end position="49"/>
    </location>
</feature>
<sequence length="234" mass="25794">MSYAAPAILQNPWQVVDDPAGRRFWLNSTTGETRALTPVLGPPPGPPPTGLEDADAAAAAERYAAPEDGEDGLAAAVASARISDEQPPPPPPRPARWTRYVDDASGRPYWHDTVSGLTTWDDPAACAADDHLAAEAPPRAVSPPLRVTLAPDEHEQEVERKVVDLFLDPAYDEPMMIAGFRTRGRRCTRPLNWWFEEGWSIERDITLGYQRGGPPTKFFVLVRKKPLPRARQVD</sequence>
<dbReference type="Pfam" id="PF00397">
    <property type="entry name" value="WW"/>
    <property type="match status" value="1"/>
</dbReference>
<evidence type="ECO:0000256" key="1">
    <source>
        <dbReference type="SAM" id="MobiDB-lite"/>
    </source>
</evidence>
<evidence type="ECO:0000313" key="3">
    <source>
        <dbReference type="EMBL" id="CAH0367206.1"/>
    </source>
</evidence>
<feature type="domain" description="WW" evidence="2">
    <location>
        <begin position="91"/>
        <end position="125"/>
    </location>
</feature>
<feature type="region of interest" description="Disordered" evidence="1">
    <location>
        <begin position="29"/>
        <end position="57"/>
    </location>
</feature>
<name>A0A8J2SBG2_9STRA</name>
<accession>A0A8J2SBG2</accession>
<dbReference type="InterPro" id="IPR036020">
    <property type="entry name" value="WW_dom_sf"/>
</dbReference>
<dbReference type="Gene3D" id="2.20.70.10">
    <property type="match status" value="1"/>
</dbReference>
<evidence type="ECO:0000313" key="4">
    <source>
        <dbReference type="Proteomes" id="UP000789595"/>
    </source>
</evidence>
<dbReference type="InterPro" id="IPR001202">
    <property type="entry name" value="WW_dom"/>
</dbReference>
<dbReference type="SMART" id="SM00456">
    <property type="entry name" value="WW"/>
    <property type="match status" value="2"/>
</dbReference>
<keyword evidence="4" id="KW-1185">Reference proteome</keyword>
<proteinExistence type="predicted"/>
<organism evidence="3 4">
    <name type="scientific">Pelagomonas calceolata</name>
    <dbReference type="NCBI Taxonomy" id="35677"/>
    <lineage>
        <taxon>Eukaryota</taxon>
        <taxon>Sar</taxon>
        <taxon>Stramenopiles</taxon>
        <taxon>Ochrophyta</taxon>
        <taxon>Pelagophyceae</taxon>
        <taxon>Pelagomonadales</taxon>
        <taxon>Pelagomonadaceae</taxon>
        <taxon>Pelagomonas</taxon>
    </lineage>
</organism>
<gene>
    <name evidence="3" type="ORF">PECAL_2P02180</name>
</gene>
<comment type="caution">
    <text evidence="3">The sequence shown here is derived from an EMBL/GenBank/DDBJ whole genome shotgun (WGS) entry which is preliminary data.</text>
</comment>